<evidence type="ECO:0000256" key="1">
    <source>
        <dbReference type="SAM" id="MobiDB-lite"/>
    </source>
</evidence>
<feature type="non-terminal residue" evidence="2">
    <location>
        <position position="357"/>
    </location>
</feature>
<feature type="region of interest" description="Disordered" evidence="1">
    <location>
        <begin position="250"/>
        <end position="281"/>
    </location>
</feature>
<evidence type="ECO:0000313" key="2">
    <source>
        <dbReference type="EMBL" id="SOD20570.1"/>
    </source>
</evidence>
<gene>
    <name evidence="2" type="ORF">SAMN06297358_4301</name>
</gene>
<name>A0A286AFA1_9SPHI</name>
<accession>A0A286AFA1</accession>
<proteinExistence type="predicted"/>
<dbReference type="AlphaFoldDB" id="A0A286AFA1"/>
<sequence>MKLFCSQRSILLCVAILAIAVLFNSCRKDLLVQSPDHLKSSLSIAEAKSYFNSHLSSFKKGNHSSSMLSSTPTLQTLFANKQPIWDKAYERLISTGGAVKIPLNFGESYAVVNQKTKSIVPAASLNYLLMYKDNRDSIHAEWVRLAPDSSWLYGERETYKGRIVVYDWDGKLLRNYRYGTILEKKVNGVVVRNNSTTTEMEDCYRFSNGRCPRVGKCASKCDMCLQTCAYEICIVTVEPICPSCPPDPPTGPPSGNGGGQTNIGGPDGNGSGSGTPNAGDYAPNCNPDANYVIPNYPAPEGMEWIMPCGDVPVPETPREGPTNPYQGLDISIGVLSIAQKLNLSQQEALFLESRQDI</sequence>
<dbReference type="Proteomes" id="UP000219281">
    <property type="component" value="Unassembled WGS sequence"/>
</dbReference>
<protein>
    <submittedName>
        <fullName evidence="2">Uncharacterized protein</fullName>
    </submittedName>
</protein>
<dbReference type="EMBL" id="OCMT01000008">
    <property type="protein sequence ID" value="SOD20570.1"/>
    <property type="molecule type" value="Genomic_DNA"/>
</dbReference>
<feature type="compositionally biased region" description="Gly residues" evidence="1">
    <location>
        <begin position="254"/>
        <end position="273"/>
    </location>
</feature>
<dbReference type="RefSeq" id="WP_205944042.1">
    <property type="nucleotide sequence ID" value="NZ_OCMT01000008.1"/>
</dbReference>
<reference evidence="3" key="1">
    <citation type="submission" date="2017-09" db="EMBL/GenBank/DDBJ databases">
        <authorList>
            <person name="Varghese N."/>
            <person name="Submissions S."/>
        </authorList>
    </citation>
    <scope>NUCLEOTIDE SEQUENCE [LARGE SCALE GENOMIC DNA]</scope>
    <source>
        <strain evidence="3">CGMCC 1.12803</strain>
    </source>
</reference>
<keyword evidence="3" id="KW-1185">Reference proteome</keyword>
<evidence type="ECO:0000313" key="3">
    <source>
        <dbReference type="Proteomes" id="UP000219281"/>
    </source>
</evidence>
<organism evidence="2 3">
    <name type="scientific">Pedobacter xixiisoli</name>
    <dbReference type="NCBI Taxonomy" id="1476464"/>
    <lineage>
        <taxon>Bacteria</taxon>
        <taxon>Pseudomonadati</taxon>
        <taxon>Bacteroidota</taxon>
        <taxon>Sphingobacteriia</taxon>
        <taxon>Sphingobacteriales</taxon>
        <taxon>Sphingobacteriaceae</taxon>
        <taxon>Pedobacter</taxon>
    </lineage>
</organism>